<reference evidence="2" key="1">
    <citation type="journal article" date="2023" name="Hortic. Res.">
        <title>A chromosome-level phased genome enabling allele-level studies in sweet orange: a case study on citrus Huanglongbing tolerance.</title>
        <authorList>
            <person name="Wu B."/>
            <person name="Yu Q."/>
            <person name="Deng Z."/>
            <person name="Duan Y."/>
            <person name="Luo F."/>
            <person name="Gmitter F. Jr."/>
        </authorList>
    </citation>
    <scope>NUCLEOTIDE SEQUENCE [LARGE SCALE GENOMIC DNA]</scope>
    <source>
        <strain evidence="2">cv. Valencia</strain>
    </source>
</reference>
<gene>
    <name evidence="1" type="ORF">KPL71_023166</name>
</gene>
<evidence type="ECO:0000313" key="1">
    <source>
        <dbReference type="EMBL" id="KAH9696472.1"/>
    </source>
</evidence>
<protein>
    <submittedName>
        <fullName evidence="1">Uncharacterized protein</fullName>
    </submittedName>
</protein>
<proteinExistence type="predicted"/>
<sequence length="418" mass="48056">MAEEEAAEKNQKSCLNPAAPEFLPVAKQNLRNTCFVHDFNYQNYPPSPYLQTSYYMAPILPHYSFRTNHPYSSSSPTQQQQVVQVQPNNLLLPPATAPPPVSEEPSAAIVAKPPDDEAQAVVQKSRTNDDERVASAARGRRRGNCRNRVSWRRSDQSQRERRFKQQVLWRPEFNDGDFHRLTANLQYTKAVNVKPHQQRYPILPVRKYGNNTTVMIRNIPNRFTREMLMNFLDDHCMEENQKAVLEGESYLSAFDFLYLPIDFKSRMNKGYAFVNFTHPTAVWKFFLAAHDKSWNVFQSNKICKIAYARVQGKEELVKHFRSFDSPCDEYLPVCFSPARDGTRKNLKQSTVGKSLKRGWGTEGGSCHLDHLMVEVVGSTSRWMDVYNWGPVSLIACTSSRLPANVVFCAICRLIWVNF</sequence>
<organism evidence="1 2">
    <name type="scientific">Citrus sinensis</name>
    <name type="common">Sweet orange</name>
    <name type="synonym">Citrus aurantium var. sinensis</name>
    <dbReference type="NCBI Taxonomy" id="2711"/>
    <lineage>
        <taxon>Eukaryota</taxon>
        <taxon>Viridiplantae</taxon>
        <taxon>Streptophyta</taxon>
        <taxon>Embryophyta</taxon>
        <taxon>Tracheophyta</taxon>
        <taxon>Spermatophyta</taxon>
        <taxon>Magnoliopsida</taxon>
        <taxon>eudicotyledons</taxon>
        <taxon>Gunneridae</taxon>
        <taxon>Pentapetalae</taxon>
        <taxon>rosids</taxon>
        <taxon>malvids</taxon>
        <taxon>Sapindales</taxon>
        <taxon>Rutaceae</taxon>
        <taxon>Aurantioideae</taxon>
        <taxon>Citrus</taxon>
    </lineage>
</organism>
<keyword evidence="2" id="KW-1185">Reference proteome</keyword>
<evidence type="ECO:0000313" key="2">
    <source>
        <dbReference type="Proteomes" id="UP000829398"/>
    </source>
</evidence>
<accession>A0ACB8IHD8</accession>
<dbReference type="EMBL" id="CM039177">
    <property type="protein sequence ID" value="KAH9696472.1"/>
    <property type="molecule type" value="Genomic_DNA"/>
</dbReference>
<dbReference type="Proteomes" id="UP000829398">
    <property type="component" value="Chromosome 8"/>
</dbReference>
<comment type="caution">
    <text evidence="1">The sequence shown here is derived from an EMBL/GenBank/DDBJ whole genome shotgun (WGS) entry which is preliminary data.</text>
</comment>
<name>A0ACB8IHD8_CITSI</name>